<evidence type="ECO:0000313" key="2">
    <source>
        <dbReference type="Proteomes" id="UP001183410"/>
    </source>
</evidence>
<comment type="caution">
    <text evidence="1">The sequence shown here is derived from an EMBL/GenBank/DDBJ whole genome shotgun (WGS) entry which is preliminary data.</text>
</comment>
<keyword evidence="2" id="KW-1185">Reference proteome</keyword>
<reference evidence="2" key="1">
    <citation type="submission" date="2023-07" db="EMBL/GenBank/DDBJ databases">
        <title>30 novel species of actinomycetes from the DSMZ collection.</title>
        <authorList>
            <person name="Nouioui I."/>
        </authorList>
    </citation>
    <scope>NUCLEOTIDE SEQUENCE [LARGE SCALE GENOMIC DNA]</scope>
    <source>
        <strain evidence="2">DSM 44915</strain>
    </source>
</reference>
<proteinExistence type="predicted"/>
<dbReference type="Pfam" id="PF13384">
    <property type="entry name" value="HTH_23"/>
    <property type="match status" value="1"/>
</dbReference>
<gene>
    <name evidence="1" type="ORF">RM844_17370</name>
</gene>
<evidence type="ECO:0000313" key="1">
    <source>
        <dbReference type="EMBL" id="MDT0268054.1"/>
    </source>
</evidence>
<dbReference type="EMBL" id="JAVREO010000009">
    <property type="protein sequence ID" value="MDT0268054.1"/>
    <property type="molecule type" value="Genomic_DNA"/>
</dbReference>
<dbReference type="Proteomes" id="UP001183410">
    <property type="component" value="Unassembled WGS sequence"/>
</dbReference>
<accession>A0ABU2JU63</accession>
<sequence length="78" mass="8499">MEISQLLLLTRTATGDDPIAGLAAAAEVRREMERLEAVLVRRARAQGHTWAEIAGTLGISKQAVHKKYGGRGLFRAQD</sequence>
<protein>
    <recommendedName>
        <fullName evidence="3">HTH domain-containing protein</fullName>
    </recommendedName>
</protein>
<organism evidence="1 2">
    <name type="scientific">Streptomyces chisholmiae</name>
    <dbReference type="NCBI Taxonomy" id="3075540"/>
    <lineage>
        <taxon>Bacteria</taxon>
        <taxon>Bacillati</taxon>
        <taxon>Actinomycetota</taxon>
        <taxon>Actinomycetes</taxon>
        <taxon>Kitasatosporales</taxon>
        <taxon>Streptomycetaceae</taxon>
        <taxon>Streptomyces</taxon>
    </lineage>
</organism>
<dbReference type="RefSeq" id="WP_311668139.1">
    <property type="nucleotide sequence ID" value="NZ_JAVREO010000009.1"/>
</dbReference>
<evidence type="ECO:0008006" key="3">
    <source>
        <dbReference type="Google" id="ProtNLM"/>
    </source>
</evidence>
<name>A0ABU2JU63_9ACTN</name>